<dbReference type="SMART" id="SM00384">
    <property type="entry name" value="AT_hook"/>
    <property type="match status" value="2"/>
</dbReference>
<feature type="compositionally biased region" description="Basic residues" evidence="1">
    <location>
        <begin position="1402"/>
        <end position="1418"/>
    </location>
</feature>
<feature type="compositionally biased region" description="Acidic residues" evidence="1">
    <location>
        <begin position="1300"/>
        <end position="1326"/>
    </location>
</feature>
<name>A0A090N0R6_STRRB</name>
<feature type="region of interest" description="Disordered" evidence="1">
    <location>
        <begin position="1300"/>
        <end position="1328"/>
    </location>
</feature>
<reference evidence="4" key="2">
    <citation type="submission" date="2020-12" db="UniProtKB">
        <authorList>
            <consortium name="WormBaseParasite"/>
        </authorList>
    </citation>
    <scope>IDENTIFICATION</scope>
</reference>
<keyword evidence="3" id="KW-1185">Reference proteome</keyword>
<feature type="compositionally biased region" description="Polar residues" evidence="1">
    <location>
        <begin position="487"/>
        <end position="496"/>
    </location>
</feature>
<dbReference type="RefSeq" id="XP_024510349.1">
    <property type="nucleotide sequence ID" value="XM_024644830.1"/>
</dbReference>
<feature type="compositionally biased region" description="Polar residues" evidence="1">
    <location>
        <begin position="504"/>
        <end position="532"/>
    </location>
</feature>
<feature type="compositionally biased region" description="Low complexity" evidence="1">
    <location>
        <begin position="541"/>
        <end position="551"/>
    </location>
</feature>
<sequence>MISHSEATKPPPRLNNTKLTTDRVDYNLHDVDSSFEITNNGNTLFHKRRSSRLIEQSMEIEKTSNKINDIIITKKDYLTPTTSLPKTFNEEMEYNSSENKSSHNEEMIMEKMDIVESSSNNEINDEQYDDEINLSYRSSRRKQIFNLDDDNFDDSVKSRSYINNSSKEMINKKNKNFNEVFGSIHRLFPKTIEPKPNNFKSIFDTSPNFQSNTYKFNLSLGETTVKSTLTPCIQKQKPPVNYLTEQALALIANNEKANANKMKHRTTRLNMKPSISKIFDDNNTKNDLPPETPIFSSFESVKKPLPKVNVIVSRAMHSNPGPPKLIEQKKFLNVTNNFRNNSFTTATLYNEKNSQTISESTKHSNTCHENTTSTNQPQFKTVKLKTIDTNLQKNITLDSVKNTESTIESNQSCRVLLKKTSKEQSPPQLEKQVTGKNIQNQILTKASDINDKTIKNLTPTSGRVVVIKSSNMNKQINLANNDECKNTKSNISTVPFQSEPGPSGLQSIKSKLNQPPNLSLMNSKPLQSTNKTTFKRKNIPSESNNSSQSSSTDLTILDRTTNIDRSPILLKGLKTKVPLNKLREIAMKCFIPRSITANSLIYKRSRRSYNFTNNKNGKLVMVCTSGKNVISKGPIENDILSKMKEIPFLKQYASTDPNDIESDLYQTVIVCAYFTSFYSVKMFKIVKRREYYPRSYEALPFYPTKEEIDEETATVPKRRKRSKSCEFPTSSVNDYLVVYIPVKILKKYGILSNDEKNNDSNGVINPLYTPEQKVRISQKVYDSKTKHLNDDNYSDDLEGELKGITVTVEIPPPRKSDAKNLFSDTSLYNTLNVTLPENRTLQNYKPKFVRDKQESGNEYDMTISNNKNEFENNINHYNDNSEITNKKTIRTIYTHPNKIVKETRTTIIPSGSKRFYSNRDIPDDASKILNYFKLKKESTIYTEENIESIRNFGKRMTASYQYLYRIKDMELWNIVDEVINEIKRTEKNFENEKVPGDNQSNLIQTIKGQVLKRGRGRPRKSETEKTVLEEEIIKRSDDGMADIKEIDEECLLSTEDMLIERENNGYNMDQFLFKDNKDDETSLALASIDNELPSDKINNDILKRKINNSYGYTLDPMTKDDGDIFRFRESSISNDEYGERRKIIGHSADGKECYTAVPKEDYPLYKGRCSALSLVDEMLQKNTSEIGLGVKYHTLKEMELNEYDKVRKTEEAIYGPRPNAYTRFIEENKEMFMNDCSLRYVFDEMGGIRQFPLYGDDNNIPRFNFDKDESILYENDSLDDDVGIRSYDRYNNMYGQMDLYDEDEGESLQTDEDEEDEEEEEEEDDGNVYCSQTNRLKQSSIEEHQNKMSLQHRYIQNLNSTIKKQRKPRISKPRGPYMTKKRRIEALKAAQGLGNVFDDNKKNKRPVGRPRGSTKRKANSSTPVDPATISLNDSSVSKKIKNEEAYCRPTFNSILAASRSPSDFSKTKLQNSNN</sequence>
<dbReference type="CTD" id="36383533"/>
<dbReference type="InterPro" id="IPR017956">
    <property type="entry name" value="AT_hook_DNA-bd_motif"/>
</dbReference>
<proteinExistence type="predicted"/>
<dbReference type="eggNOG" id="KOG3544">
    <property type="taxonomic scope" value="Eukaryota"/>
</dbReference>
<dbReference type="GeneID" id="36383533"/>
<feature type="region of interest" description="Disordered" evidence="1">
    <location>
        <begin position="483"/>
        <end position="553"/>
    </location>
</feature>
<dbReference type="GO" id="GO:0003677">
    <property type="term" value="F:DNA binding"/>
    <property type="evidence" value="ECO:0007669"/>
    <property type="project" value="InterPro"/>
</dbReference>
<dbReference type="WBParaSite" id="SRAE_X000048000.1">
    <property type="protein sequence ID" value="SRAE_X000048000.1"/>
    <property type="gene ID" value="WBGene00266039"/>
</dbReference>
<dbReference type="EMBL" id="LN609530">
    <property type="protein sequence ID" value="CEF71153.1"/>
    <property type="molecule type" value="Genomic_DNA"/>
</dbReference>
<dbReference type="WormBase" id="SRAE_X000048000">
    <property type="protein sequence ID" value="SRP04186"/>
    <property type="gene ID" value="WBGene00266039"/>
</dbReference>
<evidence type="ECO:0000313" key="5">
    <source>
        <dbReference type="WormBase" id="SRAE_X000048000"/>
    </source>
</evidence>
<evidence type="ECO:0000313" key="2">
    <source>
        <dbReference type="EMBL" id="CEF71153.1"/>
    </source>
</evidence>
<gene>
    <name evidence="2 4 5" type="ORF">SRAE_X000048000</name>
</gene>
<evidence type="ECO:0000313" key="3">
    <source>
        <dbReference type="Proteomes" id="UP000035682"/>
    </source>
</evidence>
<evidence type="ECO:0000313" key="4">
    <source>
        <dbReference type="WBParaSite" id="SRAE_X000048000.1"/>
    </source>
</evidence>
<dbReference type="Proteomes" id="UP000035682">
    <property type="component" value="Unplaced"/>
</dbReference>
<feature type="region of interest" description="Disordered" evidence="1">
    <location>
        <begin position="1391"/>
        <end position="1442"/>
    </location>
</feature>
<organism evidence="2">
    <name type="scientific">Strongyloides ratti</name>
    <name type="common">Parasitic roundworm</name>
    <dbReference type="NCBI Taxonomy" id="34506"/>
    <lineage>
        <taxon>Eukaryota</taxon>
        <taxon>Metazoa</taxon>
        <taxon>Ecdysozoa</taxon>
        <taxon>Nematoda</taxon>
        <taxon>Chromadorea</taxon>
        <taxon>Rhabditida</taxon>
        <taxon>Tylenchina</taxon>
        <taxon>Panagrolaimomorpha</taxon>
        <taxon>Strongyloidoidea</taxon>
        <taxon>Strongyloididae</taxon>
        <taxon>Strongyloides</taxon>
    </lineage>
</organism>
<evidence type="ECO:0000256" key="1">
    <source>
        <dbReference type="SAM" id="MobiDB-lite"/>
    </source>
</evidence>
<accession>A0A090N0R6</accession>
<feature type="compositionally biased region" description="Polar residues" evidence="1">
    <location>
        <begin position="1419"/>
        <end position="1437"/>
    </location>
</feature>
<protein>
    <submittedName>
        <fullName evidence="2 4">Uncharacterized protein</fullName>
    </submittedName>
</protein>
<reference evidence="2 3" key="1">
    <citation type="submission" date="2014-09" db="EMBL/GenBank/DDBJ databases">
        <authorList>
            <person name="Martin A.A."/>
        </authorList>
    </citation>
    <scope>NUCLEOTIDE SEQUENCE</scope>
    <source>
        <strain evidence="3">ED321</strain>
        <strain evidence="2">ED321 Heterogonic</strain>
    </source>
</reference>